<dbReference type="InterPro" id="IPR042265">
    <property type="entry name" value="DPH1/DPH2_3"/>
</dbReference>
<evidence type="ECO:0000256" key="9">
    <source>
        <dbReference type="ARBA" id="ARBA00045159"/>
    </source>
</evidence>
<dbReference type="InterPro" id="IPR042263">
    <property type="entry name" value="DPH1/DPH2_1"/>
</dbReference>
<evidence type="ECO:0000256" key="10">
    <source>
        <dbReference type="PROSITE-ProRule" id="PRU00089"/>
    </source>
</evidence>
<feature type="region of interest" description="Disordered" evidence="12">
    <location>
        <begin position="382"/>
        <end position="439"/>
    </location>
</feature>
<dbReference type="Gene3D" id="3.40.50.11840">
    <property type="entry name" value="Diphthamide synthesis DPH1/DPH2 domain 1"/>
    <property type="match status" value="1"/>
</dbReference>
<keyword evidence="8 10" id="KW-0238">DNA-binding</keyword>
<evidence type="ECO:0000256" key="7">
    <source>
        <dbReference type="ARBA" id="ARBA00023014"/>
    </source>
</evidence>
<comment type="caution">
    <text evidence="14">The sequence shown here is derived from an EMBL/GenBank/DDBJ whole genome shotgun (WGS) entry which is preliminary data.</text>
</comment>
<comment type="cofactor">
    <cofactor evidence="1">
        <name>[4Fe-4S] cluster</name>
        <dbReference type="ChEBI" id="CHEBI:49883"/>
    </cofactor>
</comment>
<dbReference type="Pfam" id="PF00250">
    <property type="entry name" value="Forkhead"/>
    <property type="match status" value="1"/>
</dbReference>
<dbReference type="SFLD" id="SFLDF00408">
    <property type="entry name" value="Diphthamide_biosynthesis_famil"/>
    <property type="match status" value="1"/>
</dbReference>
<dbReference type="Gene3D" id="3.40.50.11860">
    <property type="entry name" value="Diphthamide synthesis DPH1/DPH2 domain 3"/>
    <property type="match status" value="1"/>
</dbReference>
<dbReference type="PANTHER" id="PTHR10762">
    <property type="entry name" value="DIPHTHAMIDE BIOSYNTHESIS PROTEIN"/>
    <property type="match status" value="1"/>
</dbReference>
<keyword evidence="10" id="KW-0539">Nucleus</keyword>
<keyword evidence="5 11" id="KW-0479">Metal-binding</keyword>
<dbReference type="FunFam" id="3.40.50.11840:FF:000002">
    <property type="entry name" value="2-(3-amino-3-carboxypropyl)histidine synthase subunit 2"/>
    <property type="match status" value="1"/>
</dbReference>
<sequence>MSNRVVGRSQRIYLQTPENGTLLLGLQDFSDNNNHSEVCIVQGNEVYVLADGDALNSSCDERNDLCPVIEDENGLKGSTQDEELTSLSWLQNTNLLQTSFTMYRIHPGINLKAAAEQKKIILEKKPASATAKPIESSSHLPVESDETESSWDGSNLSYTDVSPPQTSQPLNQAVLQHSNNNGDESSSKPPHSFSTLIFLAIESSSTKALPVRDIYSWITQHFPYYRSAPLGWKNSVRHNLSLNKCFYKVECGLNLSKGSFWMVDPLHRPQLIQSLCKVSYIKADLIQELMKETTPPVNLVANLPSKTKDLPVLQESTVKQTYKTVSPPSSSSTVSAVRSSANLPDPKLFPFLSRRLAFNTIEDPDVEVNAAKAMLSLGQSHLMNNNQNESDSGVTNESSSSQSSPSDDHTYSFSPRPVVKPLPRKLHPTHLKRERPIEQKLAEHVPDMVRELEISSTDDSSQCPKPAKLYRTSATKTSNGIGRGRGSFEEMYEIERILSWIKELDLKKIALQFPDELLKDAPDVALRIELGSNIEVHILGDTSYGSCCADVHAASCIGAQALVHFGQACLSQHEKLPVLYIFEKANIEVNPFLVAITAALSEQDHLIIASELKYHQSTERIVAEMSALKKTVLYLEPNIFSQNQPPTNHLTVSGRSCHQLLPFETPLENFVVVYIGEEGLTLTNLMFVLNKCTFYTYNPIDCSLRKECFNVNQQLRRRYFLTQKAKDAQLIGILVGTLGVADHLKIIEHIKVLAKSAGKKCYTFVVGKLNPNKLANFPEIDVFVAVACPENSLINDKEFYRPVITPYEFEVAVNSARSWTGDYITDFRQLLPDAAGFVTLESVQKEETDVSLISGQLRRVGLDFNEENASNRSGEISLRDQNQSVLPVGSAFLKQREWSGLEPHVGETPVRIAHVGRKGLAAGYSGEGEKVISEDKAEESQ</sequence>
<dbReference type="InterPro" id="IPR016435">
    <property type="entry name" value="DPH1/DPH2"/>
</dbReference>
<evidence type="ECO:0000313" key="14">
    <source>
        <dbReference type="EMBL" id="CAH0111090.1"/>
    </source>
</evidence>
<comment type="pathway">
    <text evidence="2 11">Protein modification; peptidyl-diphthamide biosynthesis.</text>
</comment>
<dbReference type="AlphaFoldDB" id="A0A8J2WM00"/>
<gene>
    <name evidence="14" type="ORF">DGAL_LOCUS14700</name>
</gene>
<evidence type="ECO:0000256" key="3">
    <source>
        <dbReference type="ARBA" id="ARBA00006179"/>
    </source>
</evidence>
<evidence type="ECO:0000256" key="4">
    <source>
        <dbReference type="ARBA" id="ARBA00021914"/>
    </source>
</evidence>
<dbReference type="InterPro" id="IPR018122">
    <property type="entry name" value="TF_fork_head_CS_1"/>
</dbReference>
<dbReference type="SFLD" id="SFLDS00032">
    <property type="entry name" value="Radical_SAM_3-amino-3-carboxyp"/>
    <property type="match status" value="1"/>
</dbReference>
<dbReference type="FunFam" id="3.40.50.11860:FF:000001">
    <property type="entry name" value="2-(3-amino-3-carboxypropyl)histidine synthase subunit 2"/>
    <property type="match status" value="1"/>
</dbReference>
<dbReference type="InterPro" id="IPR036390">
    <property type="entry name" value="WH_DNA-bd_sf"/>
</dbReference>
<dbReference type="GO" id="GO:0003700">
    <property type="term" value="F:DNA-binding transcription factor activity"/>
    <property type="evidence" value="ECO:0007669"/>
    <property type="project" value="InterPro"/>
</dbReference>
<comment type="function">
    <text evidence="9 11">Required for the first step of diphthamide biosynthesis, a post-translational modification of histidine which occurs in elongation factor 2. DPH1 and DPH2 transfer a 3-amino-3-carboxypropyl (ACP) group from S-adenosyl-L-methionine (SAM) to a histidine residue, the reaction is assisted by a reduction system comprising DPH3 and a NADH-dependent reductase. Facilitates the reduction of the catalytic iron-sulfur cluster found in the DPH1 subunit.</text>
</comment>
<evidence type="ECO:0000256" key="6">
    <source>
        <dbReference type="ARBA" id="ARBA00023004"/>
    </source>
</evidence>
<reference evidence="14" key="1">
    <citation type="submission" date="2021-11" db="EMBL/GenBank/DDBJ databases">
        <authorList>
            <person name="Schell T."/>
        </authorList>
    </citation>
    <scope>NUCLEOTIDE SEQUENCE</scope>
    <source>
        <strain evidence="14">M5</strain>
    </source>
</reference>
<evidence type="ECO:0000256" key="1">
    <source>
        <dbReference type="ARBA" id="ARBA00001966"/>
    </source>
</evidence>
<dbReference type="NCBIfam" id="TIGR00272">
    <property type="entry name" value="DPH2"/>
    <property type="match status" value="1"/>
</dbReference>
<dbReference type="SUPFAM" id="SSF46785">
    <property type="entry name" value="Winged helix' DNA-binding domain"/>
    <property type="match status" value="1"/>
</dbReference>
<dbReference type="GO" id="GO:0017183">
    <property type="term" value="P:protein histidyl modification to diphthamide"/>
    <property type="evidence" value="ECO:0007669"/>
    <property type="project" value="UniProtKB-UniPathway"/>
</dbReference>
<dbReference type="PROSITE" id="PS00657">
    <property type="entry name" value="FORK_HEAD_1"/>
    <property type="match status" value="1"/>
</dbReference>
<dbReference type="PANTHER" id="PTHR10762:SF2">
    <property type="entry name" value="2-(3-AMINO-3-CARBOXYPROPYL)HISTIDINE SYNTHASE SUBUNIT 2"/>
    <property type="match status" value="1"/>
</dbReference>
<comment type="subcellular location">
    <subcellularLocation>
        <location evidence="10">Nucleus</location>
    </subcellularLocation>
</comment>
<evidence type="ECO:0000256" key="8">
    <source>
        <dbReference type="ARBA" id="ARBA00023125"/>
    </source>
</evidence>
<organism evidence="14 15">
    <name type="scientific">Daphnia galeata</name>
    <dbReference type="NCBI Taxonomy" id="27404"/>
    <lineage>
        <taxon>Eukaryota</taxon>
        <taxon>Metazoa</taxon>
        <taxon>Ecdysozoa</taxon>
        <taxon>Arthropoda</taxon>
        <taxon>Crustacea</taxon>
        <taxon>Branchiopoda</taxon>
        <taxon>Diplostraca</taxon>
        <taxon>Cladocera</taxon>
        <taxon>Anomopoda</taxon>
        <taxon>Daphniidae</taxon>
        <taxon>Daphnia</taxon>
    </lineage>
</organism>
<dbReference type="GO" id="GO:0090560">
    <property type="term" value="F:2-(3-amino-3-carboxypropyl)histidine synthase activity"/>
    <property type="evidence" value="ECO:0007669"/>
    <property type="project" value="InterPro"/>
</dbReference>
<dbReference type="OrthoDB" id="361972at2759"/>
<dbReference type="InterPro" id="IPR036388">
    <property type="entry name" value="WH-like_DNA-bd_sf"/>
</dbReference>
<dbReference type="UniPathway" id="UPA00559"/>
<dbReference type="Proteomes" id="UP000789390">
    <property type="component" value="Unassembled WGS sequence"/>
</dbReference>
<dbReference type="GO" id="GO:0005634">
    <property type="term" value="C:nucleus"/>
    <property type="evidence" value="ECO:0007669"/>
    <property type="project" value="UniProtKB-SubCell"/>
</dbReference>
<dbReference type="GO" id="GO:0046872">
    <property type="term" value="F:metal ion binding"/>
    <property type="evidence" value="ECO:0007669"/>
    <property type="project" value="UniProtKB-KW"/>
</dbReference>
<evidence type="ECO:0000256" key="11">
    <source>
        <dbReference type="RuleBase" id="RU364133"/>
    </source>
</evidence>
<dbReference type="SFLD" id="SFLDG01121">
    <property type="entry name" value="Diphthamide_biosynthesis"/>
    <property type="match status" value="1"/>
</dbReference>
<dbReference type="NCBIfam" id="TIGR00322">
    <property type="entry name" value="diphth2_R"/>
    <property type="match status" value="1"/>
</dbReference>
<accession>A0A8J2WM00</accession>
<comment type="similarity">
    <text evidence="3 11">Belongs to the DPH1/DPH2 family. DPH2 subfamily.</text>
</comment>
<dbReference type="Pfam" id="PF01866">
    <property type="entry name" value="Diphthamide_syn"/>
    <property type="match status" value="1"/>
</dbReference>
<feature type="compositionally biased region" description="Basic residues" evidence="12">
    <location>
        <begin position="422"/>
        <end position="433"/>
    </location>
</feature>
<protein>
    <recommendedName>
        <fullName evidence="4 11">2-(3-amino-3-carboxypropyl)histidine synthase subunit 2</fullName>
    </recommendedName>
</protein>
<keyword evidence="15" id="KW-1185">Reference proteome</keyword>
<evidence type="ECO:0000313" key="15">
    <source>
        <dbReference type="Proteomes" id="UP000789390"/>
    </source>
</evidence>
<dbReference type="InterPro" id="IPR001766">
    <property type="entry name" value="Fork_head_dom"/>
</dbReference>
<feature type="domain" description="Fork-head" evidence="13">
    <location>
        <begin position="188"/>
        <end position="265"/>
    </location>
</feature>
<evidence type="ECO:0000256" key="2">
    <source>
        <dbReference type="ARBA" id="ARBA00005156"/>
    </source>
</evidence>
<feature type="DNA-binding region" description="Fork-head" evidence="10">
    <location>
        <begin position="188"/>
        <end position="265"/>
    </location>
</feature>
<keyword evidence="6 11" id="KW-0408">Iron</keyword>
<dbReference type="PROSITE" id="PS00658">
    <property type="entry name" value="FORK_HEAD_2"/>
    <property type="match status" value="1"/>
</dbReference>
<dbReference type="PRINTS" id="PR00053">
    <property type="entry name" value="FORKHEAD"/>
</dbReference>
<feature type="region of interest" description="Disordered" evidence="12">
    <location>
        <begin position="321"/>
        <end position="340"/>
    </location>
</feature>
<feature type="compositionally biased region" description="Low complexity" evidence="12">
    <location>
        <begin position="324"/>
        <end position="340"/>
    </location>
</feature>
<evidence type="ECO:0000256" key="12">
    <source>
        <dbReference type="SAM" id="MobiDB-lite"/>
    </source>
</evidence>
<dbReference type="GO" id="GO:0043565">
    <property type="term" value="F:sequence-specific DNA binding"/>
    <property type="evidence" value="ECO:0007669"/>
    <property type="project" value="InterPro"/>
</dbReference>
<name>A0A8J2WM00_9CRUS</name>
<dbReference type="PROSITE" id="PS50039">
    <property type="entry name" value="FORK_HEAD_3"/>
    <property type="match status" value="1"/>
</dbReference>
<evidence type="ECO:0000259" key="13">
    <source>
        <dbReference type="PROSITE" id="PS50039"/>
    </source>
</evidence>
<feature type="region of interest" description="Disordered" evidence="12">
    <location>
        <begin position="132"/>
        <end position="168"/>
    </location>
</feature>
<dbReference type="CDD" id="cd20031">
    <property type="entry name" value="FH_FOXN2-like"/>
    <property type="match status" value="1"/>
</dbReference>
<keyword evidence="7 11" id="KW-0411">Iron-sulfur</keyword>
<dbReference type="SMART" id="SM00339">
    <property type="entry name" value="FH"/>
    <property type="match status" value="1"/>
</dbReference>
<feature type="compositionally biased region" description="Polar residues" evidence="12">
    <location>
        <begin position="382"/>
        <end position="397"/>
    </location>
</feature>
<evidence type="ECO:0000256" key="5">
    <source>
        <dbReference type="ARBA" id="ARBA00022723"/>
    </source>
</evidence>
<proteinExistence type="inferred from homology"/>
<dbReference type="Gene3D" id="1.10.10.10">
    <property type="entry name" value="Winged helix-like DNA-binding domain superfamily/Winged helix DNA-binding domain"/>
    <property type="match status" value="1"/>
</dbReference>
<dbReference type="InterPro" id="IPR030456">
    <property type="entry name" value="TF_fork_head_CS_2"/>
</dbReference>
<dbReference type="EMBL" id="CAKKLH010000310">
    <property type="protein sequence ID" value="CAH0111090.1"/>
    <property type="molecule type" value="Genomic_DNA"/>
</dbReference>
<dbReference type="InterPro" id="IPR010014">
    <property type="entry name" value="DHP2"/>
</dbReference>
<dbReference type="GO" id="GO:0051536">
    <property type="term" value="F:iron-sulfur cluster binding"/>
    <property type="evidence" value="ECO:0007669"/>
    <property type="project" value="UniProtKB-KW"/>
</dbReference>
<feature type="compositionally biased region" description="Polar residues" evidence="12">
    <location>
        <begin position="150"/>
        <end position="168"/>
    </location>
</feature>